<dbReference type="InterPro" id="IPR006103">
    <property type="entry name" value="Glyco_hydro_2_cat"/>
</dbReference>
<dbReference type="InterPro" id="IPR006104">
    <property type="entry name" value="Glyco_hydro_2_N"/>
</dbReference>
<dbReference type="SUPFAM" id="SSF51445">
    <property type="entry name" value="(Trans)glycosidases"/>
    <property type="match status" value="1"/>
</dbReference>
<protein>
    <recommendedName>
        <fullName evidence="3">Beta-glucuronidase</fullName>
        <ecNumber evidence="2">3.2.1.31</ecNumber>
    </recommendedName>
</protein>
<organism evidence="10 11">
    <name type="scientific">Staphylococcus ratti</name>
    <dbReference type="NCBI Taxonomy" id="2892440"/>
    <lineage>
        <taxon>Bacteria</taxon>
        <taxon>Bacillati</taxon>
        <taxon>Bacillota</taxon>
        <taxon>Bacilli</taxon>
        <taxon>Bacillales</taxon>
        <taxon>Staphylococcaceae</taxon>
        <taxon>Staphylococcus</taxon>
    </lineage>
</organism>
<comment type="similarity">
    <text evidence="1 6">Belongs to the glycosyl hydrolase 2 family.</text>
</comment>
<proteinExistence type="inferred from homology"/>
<dbReference type="PANTHER" id="PTHR10066">
    <property type="entry name" value="BETA-GLUCURONIDASE"/>
    <property type="match status" value="1"/>
</dbReference>
<dbReference type="Proteomes" id="UP001197626">
    <property type="component" value="Chromosome"/>
</dbReference>
<dbReference type="InterPro" id="IPR023232">
    <property type="entry name" value="Glyco_hydro_2_AS"/>
</dbReference>
<dbReference type="InterPro" id="IPR008979">
    <property type="entry name" value="Galactose-bd-like_sf"/>
</dbReference>
<evidence type="ECO:0000256" key="3">
    <source>
        <dbReference type="ARBA" id="ARBA00016205"/>
    </source>
</evidence>
<evidence type="ECO:0000256" key="4">
    <source>
        <dbReference type="ARBA" id="ARBA00022801"/>
    </source>
</evidence>
<dbReference type="PRINTS" id="PR00132">
    <property type="entry name" value="GLHYDRLASE2"/>
</dbReference>
<evidence type="ECO:0000259" key="8">
    <source>
        <dbReference type="Pfam" id="PF02836"/>
    </source>
</evidence>
<dbReference type="InterPro" id="IPR006101">
    <property type="entry name" value="Glyco_hydro_2"/>
</dbReference>
<evidence type="ECO:0000313" key="11">
    <source>
        <dbReference type="Proteomes" id="UP001197626"/>
    </source>
</evidence>
<dbReference type="PROSITE" id="PS00608">
    <property type="entry name" value="GLYCOSYL_HYDROL_F2_2"/>
    <property type="match status" value="1"/>
</dbReference>
<dbReference type="Gene3D" id="2.60.120.260">
    <property type="entry name" value="Galactose-binding domain-like"/>
    <property type="match status" value="1"/>
</dbReference>
<name>A0ABY3PD55_9STAP</name>
<dbReference type="PROSITE" id="PS00719">
    <property type="entry name" value="GLYCOSYL_HYDROL_F2_1"/>
    <property type="match status" value="1"/>
</dbReference>
<dbReference type="PANTHER" id="PTHR10066:SF67">
    <property type="entry name" value="BETA-GLUCURONIDASE"/>
    <property type="match status" value="1"/>
</dbReference>
<dbReference type="EC" id="3.2.1.31" evidence="2"/>
<dbReference type="Pfam" id="PF02836">
    <property type="entry name" value="Glyco_hydro_2_C"/>
    <property type="match status" value="1"/>
</dbReference>
<keyword evidence="4 6" id="KW-0378">Hydrolase</keyword>
<evidence type="ECO:0000256" key="5">
    <source>
        <dbReference type="ARBA" id="ARBA00023295"/>
    </source>
</evidence>
<keyword evidence="5 6" id="KW-0326">Glycosidase</keyword>
<sequence>MLYPIVTETRQVIDLTGIWKFKLATANEDIDIKQPLDTDKVMAVPGSYNDQGIVQEIRHHVGDVWYERDFTIPKHLKDERIVLRFGSATHHADVYLDGEYVTQHTGGFLPFEVDISDIASVGQHRLTVKVNNILTHKTLPVGNYSEIENDEGVIKKVNTPNFDFFNYAGLHRPVKIYSTPKTYIEDIVIVPHVESANESTVHYDVKVASNDDKIDEVNVVIIDEAQNVCGRQNQLSGDIHLTDVHLWQPLKSYLYRLKVELYQNGELIDTYTERFGIRSIEVKDGQFLINNQPFYFKGFGKHEDTYYHGRGLNEVANVMDIELMKWLGANSFRTSHYPYSEEMMRLADEQGIVVIDETTAVGLHLNFLAALGDVKDPVDTWKEIQTQEAHEQVIRGLIERDKNHACVVMWSIANEPESNLKGAKAYFEPFVDLARELDPQNRPVTIVTILMAQPHNCEVQDLVDVLCLNRYYGWYTQTGDLDAAKKALHQELEAWTERQPGKPIMFTEYGADTLSGFHAIDDQLFTEEYQIKFYEANHEVVDQFKHFIGEQVWNFADFETSNGIIRVKGNKKGIFTRERAPKAVAHYFRKRWHEIPDFNYKS</sequence>
<dbReference type="GO" id="GO:0004566">
    <property type="term" value="F:beta-glucuronidase activity"/>
    <property type="evidence" value="ECO:0007669"/>
    <property type="project" value="UniProtKB-EC"/>
</dbReference>
<dbReference type="Pfam" id="PF02837">
    <property type="entry name" value="Glyco_hydro_2_N"/>
    <property type="match status" value="1"/>
</dbReference>
<evidence type="ECO:0000256" key="1">
    <source>
        <dbReference type="ARBA" id="ARBA00007401"/>
    </source>
</evidence>
<evidence type="ECO:0000259" key="9">
    <source>
        <dbReference type="Pfam" id="PF02837"/>
    </source>
</evidence>
<dbReference type="InterPro" id="IPR006102">
    <property type="entry name" value="Ig-like_GH2"/>
</dbReference>
<dbReference type="Pfam" id="PF00703">
    <property type="entry name" value="Glyco_hydro_2"/>
    <property type="match status" value="1"/>
</dbReference>
<evidence type="ECO:0000256" key="6">
    <source>
        <dbReference type="RuleBase" id="RU361154"/>
    </source>
</evidence>
<reference evidence="10 11" key="1">
    <citation type="journal article" date="2022" name="Pathogens">
        <title>Staphylococcus ratti sp. nov. Isolated from a Lab Rat.</title>
        <authorList>
            <person name="Kovarovic V."/>
            <person name="Sedlacek I."/>
            <person name="Petras P."/>
            <person name="Kralova S."/>
            <person name="Maslanova I."/>
            <person name="Svec P."/>
            <person name="Neumann-Schaal M."/>
            <person name="Botka T."/>
            <person name="Gelbicova T."/>
            <person name="Stankova E."/>
            <person name="Doskar J."/>
            <person name="Pantucek R."/>
        </authorList>
    </citation>
    <scope>NUCLEOTIDE SEQUENCE [LARGE SCALE GENOMIC DNA]</scope>
    <source>
        <strain evidence="10 11">CCM 9025</strain>
    </source>
</reference>
<dbReference type="SUPFAM" id="SSF49785">
    <property type="entry name" value="Galactose-binding domain-like"/>
    <property type="match status" value="1"/>
</dbReference>
<feature type="domain" description="Glycoside hydrolase family 2 catalytic" evidence="8">
    <location>
        <begin position="280"/>
        <end position="595"/>
    </location>
</feature>
<dbReference type="NCBIfam" id="NF007538">
    <property type="entry name" value="PRK10150.1"/>
    <property type="match status" value="1"/>
</dbReference>
<evidence type="ECO:0000313" key="10">
    <source>
        <dbReference type="EMBL" id="UEX90222.1"/>
    </source>
</evidence>
<dbReference type="Gene3D" id="2.60.40.10">
    <property type="entry name" value="Immunoglobulins"/>
    <property type="match status" value="1"/>
</dbReference>
<dbReference type="InterPro" id="IPR017853">
    <property type="entry name" value="GH"/>
</dbReference>
<dbReference type="Gene3D" id="3.20.20.80">
    <property type="entry name" value="Glycosidases"/>
    <property type="match status" value="1"/>
</dbReference>
<evidence type="ECO:0000259" key="7">
    <source>
        <dbReference type="Pfam" id="PF00703"/>
    </source>
</evidence>
<dbReference type="RefSeq" id="WP_229292719.1">
    <property type="nucleotide sequence ID" value="NZ_CP086654.1"/>
</dbReference>
<dbReference type="InterPro" id="IPR013783">
    <property type="entry name" value="Ig-like_fold"/>
</dbReference>
<dbReference type="SUPFAM" id="SSF49303">
    <property type="entry name" value="beta-Galactosidase/glucuronidase domain"/>
    <property type="match status" value="1"/>
</dbReference>
<feature type="domain" description="Glycosyl hydrolases family 2 sugar binding" evidence="9">
    <location>
        <begin position="14"/>
        <end position="180"/>
    </location>
</feature>
<feature type="domain" description="Glycoside hydrolase family 2 immunoglobulin-like beta-sandwich" evidence="7">
    <location>
        <begin position="182"/>
        <end position="278"/>
    </location>
</feature>
<dbReference type="InterPro" id="IPR036156">
    <property type="entry name" value="Beta-gal/glucu_dom_sf"/>
</dbReference>
<evidence type="ECO:0000256" key="2">
    <source>
        <dbReference type="ARBA" id="ARBA00012761"/>
    </source>
</evidence>
<dbReference type="InterPro" id="IPR023230">
    <property type="entry name" value="Glyco_hydro_2_CS"/>
</dbReference>
<accession>A0ABY3PD55</accession>
<keyword evidence="11" id="KW-1185">Reference proteome</keyword>
<gene>
    <name evidence="10" type="primary">uidA</name>
    <name evidence="10" type="ORF">LN051_00680</name>
</gene>
<dbReference type="EMBL" id="CP086654">
    <property type="protein sequence ID" value="UEX90222.1"/>
    <property type="molecule type" value="Genomic_DNA"/>
</dbReference>